<organism evidence="4 5">
    <name type="scientific">Paraburkholderia lacunae</name>
    <dbReference type="NCBI Taxonomy" id="2211104"/>
    <lineage>
        <taxon>Bacteria</taxon>
        <taxon>Pseudomonadati</taxon>
        <taxon>Pseudomonadota</taxon>
        <taxon>Betaproteobacteria</taxon>
        <taxon>Burkholderiales</taxon>
        <taxon>Burkholderiaceae</taxon>
        <taxon>Paraburkholderia</taxon>
    </lineage>
</organism>
<name>A0A370N7V9_9BURK</name>
<proteinExistence type="inferred from homology"/>
<comment type="similarity">
    <text evidence="1">Belongs to the aspartate/glutamate racemases family.</text>
</comment>
<evidence type="ECO:0000256" key="2">
    <source>
        <dbReference type="ARBA" id="ARBA00023235"/>
    </source>
</evidence>
<sequence length="522" mass="56605">MQRYRSLGIVTGAAPLASADVLSKMTAGGRRSPTARRFDLVLEQQPWHGPALIDAANAEFKLHVFDSIRTFEKRGVDAIVLPCFLSHTFIDELTANASLPIADIMRALSLHVRQAFPSVRRVGVLTSHYIRGNGLFERYFDAAQYDVLYPRNEHGVDCVARAVYGDDGIKSGRLYGRPVELLRAACVDLVAQGAQIIVPGLAEIAMVARALGTLDVPLVDANRVYARYVAAAQFPQPQRRFKVGVLGGVGPAATVDFMAKLVRNTPAARDQDHIKVMVEQNPQIPDRTEALLGNGDDPTLALYAACKTLEEGGADIIAIPCNTAHAFVERIQPALNVPIVNMLTCTADYLRESFPNLREVGMLATSGTLASRVYEKALAARGLVQVAPSAAAQARLMNAVYGRHGAKAGHTSGECSDDVAAAVDDLVAQGVQVIVLGCTELPLLLRGSTLARPGGLVVRLIDPAEVLARRCVAIGRLIVRVPMCRSTRRSIRRPTRRPTRWSIQQRPRRTGSTWRAYTARSG</sequence>
<dbReference type="InterPro" id="IPR018187">
    <property type="entry name" value="Asp/Glu_racemase_AS_1"/>
</dbReference>
<reference evidence="5" key="1">
    <citation type="submission" date="2018-05" db="EMBL/GenBank/DDBJ databases">
        <authorList>
            <person name="Feng T."/>
        </authorList>
    </citation>
    <scope>NUCLEOTIDE SEQUENCE [LARGE SCALE GENOMIC DNA]</scope>
    <source>
        <strain evidence="5">S27</strain>
    </source>
</reference>
<dbReference type="EMBL" id="QHKS01000010">
    <property type="protein sequence ID" value="RDK01588.1"/>
    <property type="molecule type" value="Genomic_DNA"/>
</dbReference>
<dbReference type="InterPro" id="IPR001920">
    <property type="entry name" value="Asp/Glu_race"/>
</dbReference>
<accession>A0A370N7V9</accession>
<dbReference type="GO" id="GO:0047661">
    <property type="term" value="F:amino-acid racemase activity"/>
    <property type="evidence" value="ECO:0007669"/>
    <property type="project" value="InterPro"/>
</dbReference>
<dbReference type="InterPro" id="IPR004380">
    <property type="entry name" value="Asp_race"/>
</dbReference>
<keyword evidence="5" id="KW-1185">Reference proteome</keyword>
<comment type="caution">
    <text evidence="4">The sequence shown here is derived from an EMBL/GenBank/DDBJ whole genome shotgun (WGS) entry which is preliminary data.</text>
</comment>
<dbReference type="Proteomes" id="UP000254875">
    <property type="component" value="Unassembled WGS sequence"/>
</dbReference>
<evidence type="ECO:0000313" key="4">
    <source>
        <dbReference type="EMBL" id="RDK01588.1"/>
    </source>
</evidence>
<evidence type="ECO:0000256" key="1">
    <source>
        <dbReference type="ARBA" id="ARBA00007847"/>
    </source>
</evidence>
<dbReference type="Pfam" id="PF01177">
    <property type="entry name" value="Asp_Glu_race"/>
    <property type="match status" value="2"/>
</dbReference>
<dbReference type="InterPro" id="IPR033134">
    <property type="entry name" value="Asp/Glu_racemase_AS_2"/>
</dbReference>
<protein>
    <submittedName>
        <fullName evidence="4">Aspartate racemase</fullName>
    </submittedName>
</protein>
<dbReference type="PROSITE" id="PS00924">
    <property type="entry name" value="ASP_GLU_RACEMASE_2"/>
    <property type="match status" value="1"/>
</dbReference>
<evidence type="ECO:0000256" key="3">
    <source>
        <dbReference type="SAM" id="MobiDB-lite"/>
    </source>
</evidence>
<feature type="region of interest" description="Disordered" evidence="3">
    <location>
        <begin position="489"/>
        <end position="522"/>
    </location>
</feature>
<dbReference type="InterPro" id="IPR015942">
    <property type="entry name" value="Asp/Glu/hydantoin_racemase"/>
</dbReference>
<feature type="compositionally biased region" description="Basic residues" evidence="3">
    <location>
        <begin position="489"/>
        <end position="499"/>
    </location>
</feature>
<dbReference type="Gene3D" id="3.40.50.1860">
    <property type="match status" value="4"/>
</dbReference>
<dbReference type="AlphaFoldDB" id="A0A370N7V9"/>
<keyword evidence="2" id="KW-0413">Isomerase</keyword>
<dbReference type="PANTHER" id="PTHR21198">
    <property type="entry name" value="GLUTAMATE RACEMASE"/>
    <property type="match status" value="1"/>
</dbReference>
<dbReference type="OrthoDB" id="9803739at2"/>
<feature type="compositionally biased region" description="Polar residues" evidence="3">
    <location>
        <begin position="510"/>
        <end position="522"/>
    </location>
</feature>
<dbReference type="RefSeq" id="WP_115101982.1">
    <property type="nucleotide sequence ID" value="NZ_QHKS01000010.1"/>
</dbReference>
<gene>
    <name evidence="4" type="ORF">DLM46_17445</name>
</gene>
<dbReference type="SUPFAM" id="SSF53681">
    <property type="entry name" value="Aspartate/glutamate racemase"/>
    <property type="match status" value="4"/>
</dbReference>
<dbReference type="NCBIfam" id="TIGR00035">
    <property type="entry name" value="asp_race"/>
    <property type="match status" value="1"/>
</dbReference>
<evidence type="ECO:0000313" key="5">
    <source>
        <dbReference type="Proteomes" id="UP000254875"/>
    </source>
</evidence>
<dbReference type="PROSITE" id="PS00923">
    <property type="entry name" value="ASP_GLU_RACEMASE_1"/>
    <property type="match status" value="1"/>
</dbReference>
<dbReference type="PANTHER" id="PTHR21198:SF7">
    <property type="entry name" value="ASPARTATE-GLUTAMATE RACEMASE FAMILY"/>
    <property type="match status" value="1"/>
</dbReference>